<accession>A0AAQ3KX54</accession>
<feature type="compositionally biased region" description="Polar residues" evidence="1">
    <location>
        <begin position="791"/>
        <end position="801"/>
    </location>
</feature>
<feature type="compositionally biased region" description="Basic and acidic residues" evidence="1">
    <location>
        <begin position="477"/>
        <end position="500"/>
    </location>
</feature>
<dbReference type="AlphaFoldDB" id="A0AAQ3KX54"/>
<feature type="compositionally biased region" description="Basic and acidic residues" evidence="1">
    <location>
        <begin position="370"/>
        <end position="383"/>
    </location>
</feature>
<feature type="compositionally biased region" description="Low complexity" evidence="1">
    <location>
        <begin position="848"/>
        <end position="862"/>
    </location>
</feature>
<feature type="compositionally biased region" description="Basic residues" evidence="1">
    <location>
        <begin position="406"/>
        <end position="421"/>
    </location>
</feature>
<evidence type="ECO:0008006" key="4">
    <source>
        <dbReference type="Google" id="ProtNLM"/>
    </source>
</evidence>
<sequence>MRSEARLDSAVFQLTPTRTRCDLVIIANGKKEKLASGLLTPFLAHLKTAQDQIDKGGYSITLEPDPEIDATWFTKGTVERFVRFVSTPELLERVTTIESEILQIDNSIAIQSNDNLGPNNVCIKSSVDADAGKAIVLYKPGSQSIPPDSNGSAPQEEENSKLQLLKVLETRKMVLRKEQGMAFARAIAAGFDLDNLEDLIPFCESFGASRLKEACLRFTDLWKKKHETGQWLEVEAVDAMSTRSEFAAINASGIIFTADSMIQKDHMDAQSVYGGDMVTDSDGKTDKQMPSEPKVSLGNQEHFQGQFQHPTYPQWAMHPPPGPPMFQPYPMQGMPYYQNYPGGIPYFHPPYPPTEDHRFNSSRRKGSKRHSMDSKDIESESWERSTPSQDDTDENTSDHEKESSHGRKSHKKVGRSGKKKSSVVVIRNINYVASKKHGAGNSESDQQSASESEAEEESEHVHSDVRESKHKHSTRTSKKEDSRTKHVEYSDVHGNDKATYGEEADSGNWQAFQSFLLQAEEKSQTVNEDMFMGEKEPPLKKRQSIGEADPIVPQRDYGDFDDHITAGFDSSNGNASRIKQKLSDDPLLVSSNGRDAIDNQFKEIESVGGAFRRMSNDEFMIYEQEKQFSGRTSSDPLIDPSSELAGNAVEAAKSSSYNITDDSFMLPYRFSSQEFVSDNITVIDMDSEIPTAPQKAQDSYDDSKNQIWYEPDDLSMVPDRGMESLSIGYDPAMDYDFEISVVNTVKLETGNEEDISTTTKEEPQKSDKERNSKASNDSVEKRRKDALARRGTSSRLNSLTEAQKRAEKLRSYKLDLQKVKKEREEEARKRIEALKMERQKRIAARSGSTFTQSPSTPQQTKPRLATRSSPSPYKGSKFSDAEPASSSPLRKLPARTSLNGSSDTPKVTKSSISDGNNHGLTRSTSSLPDSKKERNGLLSEAKTDSPRMKRHSDPKNSSNQRASSVKSVTTDQIPKRSKPDEIVQLDESKSATLPELRIKIKTSSDRVENGTVSKEPLKKEIGSKTSQVCDSTDRKSTNGKSPSNSDENPVIEKTVVMLEDNVVTAPIIQQSEEMIDTRDRSHEDGSVTRYAAIHAPPSPVVITQAEDSGESKLDEQQSFDEVVVLDSKNEPPKSSDLNETAKSYEAPYARVTSLEEPVTDHLENYDDGVPASEFEMPTVHAERNTLHMSSFENSSLEDQIHEIHDKPRSKETKGFRKLLKFGRKSHSPASGEGTLDSDASSVDDQTVSAVITNDVSRSFSLLSPFRSKHSEKKQAA</sequence>
<feature type="region of interest" description="Disordered" evidence="1">
    <location>
        <begin position="752"/>
        <end position="1050"/>
    </location>
</feature>
<feature type="region of interest" description="Disordered" evidence="1">
    <location>
        <begin position="534"/>
        <end position="577"/>
    </location>
</feature>
<feature type="compositionally biased region" description="Basic and acidic residues" evidence="1">
    <location>
        <begin position="1202"/>
        <end position="1214"/>
    </location>
</feature>
<feature type="compositionally biased region" description="Basic and acidic residues" evidence="1">
    <location>
        <begin position="802"/>
        <end position="840"/>
    </location>
</feature>
<dbReference type="PANTHER" id="PTHR31008">
    <property type="entry name" value="COP1-INTERACTING PROTEIN-RELATED"/>
    <property type="match status" value="1"/>
</dbReference>
<gene>
    <name evidence="2" type="ORF">Cni_G25531</name>
</gene>
<organism evidence="2 3">
    <name type="scientific">Canna indica</name>
    <name type="common">Indian-shot</name>
    <dbReference type="NCBI Taxonomy" id="4628"/>
    <lineage>
        <taxon>Eukaryota</taxon>
        <taxon>Viridiplantae</taxon>
        <taxon>Streptophyta</taxon>
        <taxon>Embryophyta</taxon>
        <taxon>Tracheophyta</taxon>
        <taxon>Spermatophyta</taxon>
        <taxon>Magnoliopsida</taxon>
        <taxon>Liliopsida</taxon>
        <taxon>Zingiberales</taxon>
        <taxon>Cannaceae</taxon>
        <taxon>Canna</taxon>
    </lineage>
</organism>
<evidence type="ECO:0000313" key="2">
    <source>
        <dbReference type="EMBL" id="WOL16743.1"/>
    </source>
</evidence>
<feature type="compositionally biased region" description="Polar residues" evidence="1">
    <location>
        <begin position="568"/>
        <end position="577"/>
    </location>
</feature>
<feature type="compositionally biased region" description="Low complexity" evidence="1">
    <location>
        <begin position="442"/>
        <end position="451"/>
    </location>
</feature>
<proteinExistence type="predicted"/>
<protein>
    <recommendedName>
        <fullName evidence="4">COP1-interacting protein 7</fullName>
    </recommendedName>
</protein>
<feature type="compositionally biased region" description="Basic residues" evidence="1">
    <location>
        <begin position="1215"/>
        <end position="1226"/>
    </location>
</feature>
<feature type="compositionally biased region" description="Basic and acidic residues" evidence="1">
    <location>
        <begin position="759"/>
        <end position="788"/>
    </location>
</feature>
<evidence type="ECO:0000256" key="1">
    <source>
        <dbReference type="SAM" id="MobiDB-lite"/>
    </source>
</evidence>
<evidence type="ECO:0000313" key="3">
    <source>
        <dbReference type="Proteomes" id="UP001327560"/>
    </source>
</evidence>
<feature type="compositionally biased region" description="Basic and acidic residues" evidence="1">
    <location>
        <begin position="396"/>
        <end position="405"/>
    </location>
</feature>
<keyword evidence="3" id="KW-1185">Reference proteome</keyword>
<feature type="region of interest" description="Disordered" evidence="1">
    <location>
        <begin position="1125"/>
        <end position="1159"/>
    </location>
</feature>
<feature type="compositionally biased region" description="Basic and acidic residues" evidence="1">
    <location>
        <begin position="996"/>
        <end position="1008"/>
    </location>
</feature>
<dbReference type="EMBL" id="CP136897">
    <property type="protein sequence ID" value="WOL16743.1"/>
    <property type="molecule type" value="Genomic_DNA"/>
</dbReference>
<feature type="compositionally biased region" description="Polar residues" evidence="1">
    <location>
        <begin position="955"/>
        <end position="972"/>
    </location>
</feature>
<feature type="region of interest" description="Disordered" evidence="1">
    <location>
        <begin position="1202"/>
        <end position="1243"/>
    </location>
</feature>
<dbReference type="PANTHER" id="PTHR31008:SF2">
    <property type="entry name" value="COP1-INTERACTING PROTEIN-LIKE PROTEIN"/>
    <property type="match status" value="1"/>
</dbReference>
<feature type="compositionally biased region" description="Basic and acidic residues" evidence="1">
    <location>
        <begin position="929"/>
        <end position="954"/>
    </location>
</feature>
<feature type="compositionally biased region" description="Basic and acidic residues" evidence="1">
    <location>
        <begin position="973"/>
        <end position="989"/>
    </location>
</feature>
<name>A0AAQ3KX54_9LILI</name>
<feature type="region of interest" description="Disordered" evidence="1">
    <location>
        <begin position="347"/>
        <end position="505"/>
    </location>
</feature>
<feature type="compositionally biased region" description="Polar residues" evidence="1">
    <location>
        <begin position="896"/>
        <end position="928"/>
    </location>
</feature>
<feature type="compositionally biased region" description="Polar residues" evidence="1">
    <location>
        <begin position="1038"/>
        <end position="1047"/>
    </location>
</feature>
<feature type="compositionally biased region" description="Basic residues" evidence="1">
    <location>
        <begin position="360"/>
        <end position="369"/>
    </location>
</feature>
<reference evidence="2 3" key="1">
    <citation type="submission" date="2023-10" db="EMBL/GenBank/DDBJ databases">
        <title>Chromosome-scale genome assembly provides insights into flower coloration mechanisms of Canna indica.</title>
        <authorList>
            <person name="Li C."/>
        </authorList>
    </citation>
    <scope>NUCLEOTIDE SEQUENCE [LARGE SCALE GENOMIC DNA]</scope>
    <source>
        <tissue evidence="2">Flower</tissue>
    </source>
</reference>
<dbReference type="Proteomes" id="UP001327560">
    <property type="component" value="Chromosome 8"/>
</dbReference>